<name>A0A1H1DER4_9ACTN</name>
<evidence type="ECO:0000256" key="1">
    <source>
        <dbReference type="SAM" id="MobiDB-lite"/>
    </source>
</evidence>
<gene>
    <name evidence="2" type="ORF">SAMN04489718_2047</name>
</gene>
<sequence>MERARSGVTIGRDSISDRFRASLHDRYCLMTFWNEDRYILFTKRENTGMRCDGGLSSTAEIPAAAGASGVASVPPPGGRPEGATRAWR</sequence>
<dbReference type="EMBL" id="FNKO01000002">
    <property type="protein sequence ID" value="SDQ75015.1"/>
    <property type="molecule type" value="Genomic_DNA"/>
</dbReference>
<feature type="region of interest" description="Disordered" evidence="1">
    <location>
        <begin position="65"/>
        <end position="88"/>
    </location>
</feature>
<evidence type="ECO:0000313" key="2">
    <source>
        <dbReference type="EMBL" id="SDQ75015.1"/>
    </source>
</evidence>
<proteinExistence type="predicted"/>
<keyword evidence="3" id="KW-1185">Reference proteome</keyword>
<protein>
    <submittedName>
        <fullName evidence="2">Uncharacterized protein</fullName>
    </submittedName>
</protein>
<organism evidence="2 3">
    <name type="scientific">Actinopolyspora saharensis</name>
    <dbReference type="NCBI Taxonomy" id="995062"/>
    <lineage>
        <taxon>Bacteria</taxon>
        <taxon>Bacillati</taxon>
        <taxon>Actinomycetota</taxon>
        <taxon>Actinomycetes</taxon>
        <taxon>Actinopolysporales</taxon>
        <taxon>Actinopolysporaceae</taxon>
        <taxon>Actinopolyspora</taxon>
    </lineage>
</organism>
<reference evidence="3" key="1">
    <citation type="submission" date="2016-10" db="EMBL/GenBank/DDBJ databases">
        <authorList>
            <person name="Varghese N."/>
            <person name="Submissions S."/>
        </authorList>
    </citation>
    <scope>NUCLEOTIDE SEQUENCE [LARGE SCALE GENOMIC DNA]</scope>
    <source>
        <strain evidence="3">DSM 45459</strain>
    </source>
</reference>
<evidence type="ECO:0000313" key="3">
    <source>
        <dbReference type="Proteomes" id="UP000199301"/>
    </source>
</evidence>
<dbReference type="AlphaFoldDB" id="A0A1H1DER4"/>
<dbReference type="Proteomes" id="UP000199301">
    <property type="component" value="Unassembled WGS sequence"/>
</dbReference>
<accession>A0A1H1DER4</accession>